<organism evidence="3 4">
    <name type="scientific">Chryseobacterium profundimaris</name>
    <dbReference type="NCBI Taxonomy" id="1387275"/>
    <lineage>
        <taxon>Bacteria</taxon>
        <taxon>Pseudomonadati</taxon>
        <taxon>Bacteroidota</taxon>
        <taxon>Flavobacteriia</taxon>
        <taxon>Flavobacteriales</taxon>
        <taxon>Weeksellaceae</taxon>
        <taxon>Chryseobacterium group</taxon>
        <taxon>Chryseobacterium</taxon>
    </lineage>
</organism>
<dbReference type="Gene3D" id="3.40.50.10390">
    <property type="entry name" value="Gingipain r, domain 1"/>
    <property type="match status" value="1"/>
</dbReference>
<keyword evidence="4" id="KW-1185">Reference proteome</keyword>
<dbReference type="InterPro" id="IPR001769">
    <property type="entry name" value="Gingipain"/>
</dbReference>
<dbReference type="Pfam" id="PF01364">
    <property type="entry name" value="Peptidase_C25"/>
    <property type="match status" value="1"/>
</dbReference>
<dbReference type="Proteomes" id="UP001157960">
    <property type="component" value="Unassembled WGS sequence"/>
</dbReference>
<reference evidence="3 4" key="1">
    <citation type="submission" date="2017-05" db="EMBL/GenBank/DDBJ databases">
        <authorList>
            <person name="Varghese N."/>
            <person name="Submissions S."/>
        </authorList>
    </citation>
    <scope>NUCLEOTIDE SEQUENCE [LARGE SCALE GENOMIC DNA]</scope>
    <source>
        <strain evidence="3 4">DSM 28214</strain>
    </source>
</reference>
<evidence type="ECO:0000256" key="1">
    <source>
        <dbReference type="ARBA" id="ARBA00022729"/>
    </source>
</evidence>
<dbReference type="InterPro" id="IPR029031">
    <property type="entry name" value="Gingipain_N_sf"/>
</dbReference>
<dbReference type="EMBL" id="FXTZ01000024">
    <property type="protein sequence ID" value="SMP36139.1"/>
    <property type="molecule type" value="Genomic_DNA"/>
</dbReference>
<dbReference type="RefSeq" id="WP_283423867.1">
    <property type="nucleotide sequence ID" value="NZ_FXTZ01000024.1"/>
</dbReference>
<evidence type="ECO:0000313" key="3">
    <source>
        <dbReference type="EMBL" id="SMP36139.1"/>
    </source>
</evidence>
<comment type="caution">
    <text evidence="3">The sequence shown here is derived from an EMBL/GenBank/DDBJ whole genome shotgun (WGS) entry which is preliminary data.</text>
</comment>
<gene>
    <name evidence="3" type="ORF">SAMN06264346_1244</name>
</gene>
<sequence>MKQKISLLFLLGFISTFWAQRISIEWDGSKIRDYGDTKLNLPNFKNQGFSFSQNNIFITTKQQVGEKQLKVSNPVWENVAAKELFEISKDLLPDYEIKDVAYYNLEGQRYASINVAVFKREKGQVKRLTSFEISEVNVSNNLGGTLKVGSTTNPLSTGNFYKIKVDKSGIFKITKQFLQDNGINPSSVNPKNFRIYGNGGIMLPEYNQDIKYSALQENAIQVVGEDDGVWHDSDYALFYAQGPDGYNLYNPSNGNGFKRTDTRSDRSENVKNIYEDYSYYYINFDKGPGKRVQNVDINLPATPLITRFDNYQVINKDQKNLMKVGRLWVEDTPFTSDKAVTFTTASAIQGGDEIRYRVQVIGYKSQQNSMSFDINTQNPLNTVIPPANSGGTNEFYPLRYSGIISGLTGNQITFNLKPNITVNPNGNFYVDYLEVQYKDNLSFNGTQMNFRDFSLVSGSNTTYGFSLSNASAAEQIWDVTDITNANRRVNKAAGNTTFNFAYTAADQNFNNEFVAFRADATYSPQFVGRINNQNLSALQNVDYLIITVPEMMGQAQRLANYHQTTNNYNVQIIDTDKIFNEFGSGSRDLTAIRDFVTKLNTPSGTLKYVFILGDTSYDFKNRISNNSNVVTSYQSEESSDVIRSFVTDDYIVMTKPQTTEFITNNLPDLPVGRLPAANVTEAANMIDKVLAYYNSLSGQSTPFGEWKMKLDFIVDDDNDGGTPFHTVMNNSLATVFEQPTPLLKEYNVRKLYLDAFQAQSTAGGQRYPQVNQAISNDIGNSLYMFYFGHGGINGWAQERVLTLSEVQNANNFSNVYSRFPFVSTITCEFTLWDEPDTSSAGEQFLKMKQGGPATMITSSRAIDVGYGVDFTNLYTQNIFKVNNDDFETLGIAHLNAKKQKGAATDHLKVNFLGDPAMKLSRPKRLLVIDNIETPVPGLIRGLDFVKVTGHINNANGTTNTTFNGRVVINIFDKKLNKTTLNNDGGLTPVLQYTEEGSAIVKASGTAVNGVFTVEFYVPKDINYAVGQGRILGYADNKASDVFNNQAVQVGDINPNGINDNEPPKVKLYMNNTNFAEGGITDQNPMLLACITDDTGINSTGSGIGHDITVYLDGQIINTVVLNDFFASGEGNGCLNPGLADYQKGNVTYPFRNLSIGQHQLTFKVWDINNNSTTATLNFEVKDEADQHLVINRPLNWPNPFTNKTYIQFEHNCDDILDVNVQIYTITGKLVRTLSQPVVAEPFLQGFRTPRQAVEWDGRDDFGATVAKGTYIFKIFAKSQNQEKCKGSATAVEKMVLLK</sequence>
<dbReference type="SUPFAM" id="SSF52129">
    <property type="entry name" value="Caspase-like"/>
    <property type="match status" value="1"/>
</dbReference>
<evidence type="ECO:0000259" key="2">
    <source>
        <dbReference type="Pfam" id="PF01364"/>
    </source>
</evidence>
<evidence type="ECO:0000313" key="4">
    <source>
        <dbReference type="Proteomes" id="UP001157960"/>
    </source>
</evidence>
<accession>A0ABY1PKD4</accession>
<feature type="domain" description="Gingipain" evidence="2">
    <location>
        <begin position="543"/>
        <end position="919"/>
    </location>
</feature>
<dbReference type="InterPro" id="IPR029030">
    <property type="entry name" value="Caspase-like_dom_sf"/>
</dbReference>
<keyword evidence="1" id="KW-0732">Signal</keyword>
<dbReference type="NCBIfam" id="NF033707">
    <property type="entry name" value="T9SS_sortase"/>
    <property type="match status" value="1"/>
</dbReference>
<protein>
    <submittedName>
        <fullName evidence="3">Peptidase family C25</fullName>
    </submittedName>
</protein>
<name>A0ABY1PKD4_9FLAO</name>
<dbReference type="Gene3D" id="2.60.40.4070">
    <property type="match status" value="1"/>
</dbReference>
<proteinExistence type="predicted"/>
<dbReference type="CDD" id="cd02258">
    <property type="entry name" value="Peptidase_C25_N"/>
    <property type="match status" value="1"/>
</dbReference>